<feature type="domain" description="MurNAc-LAA" evidence="4">
    <location>
        <begin position="102"/>
        <end position="217"/>
    </location>
</feature>
<reference evidence="5 6" key="1">
    <citation type="journal article" date="2016" name="Nat. Commun.">
        <title>Thousands of microbial genomes shed light on interconnected biogeochemical processes in an aquifer system.</title>
        <authorList>
            <person name="Anantharaman K."/>
            <person name="Brown C.T."/>
            <person name="Hug L.A."/>
            <person name="Sharon I."/>
            <person name="Castelle C.J."/>
            <person name="Probst A.J."/>
            <person name="Thomas B.C."/>
            <person name="Singh A."/>
            <person name="Wilkins M.J."/>
            <person name="Karaoz U."/>
            <person name="Brodie E.L."/>
            <person name="Williams K.H."/>
            <person name="Hubbard S.S."/>
            <person name="Banfield J.F."/>
        </authorList>
    </citation>
    <scope>NUCLEOTIDE SEQUENCE [LARGE SCALE GENOMIC DNA]</scope>
</reference>
<evidence type="ECO:0000256" key="2">
    <source>
        <dbReference type="SAM" id="MobiDB-lite"/>
    </source>
</evidence>
<dbReference type="GO" id="GO:0008745">
    <property type="term" value="F:N-acetylmuramoyl-L-alanine amidase activity"/>
    <property type="evidence" value="ECO:0007669"/>
    <property type="project" value="InterPro"/>
</dbReference>
<feature type="chain" id="PRO_5009581258" description="MurNAc-LAA domain-containing protein" evidence="3">
    <location>
        <begin position="21"/>
        <end position="222"/>
    </location>
</feature>
<protein>
    <recommendedName>
        <fullName evidence="4">MurNAc-LAA domain-containing protein</fullName>
    </recommendedName>
</protein>
<organism evidence="5 6">
    <name type="scientific">Candidatus Woykebacteria bacterium RIFCSPLOWO2_01_FULL_41_12</name>
    <dbReference type="NCBI Taxonomy" id="1802604"/>
    <lineage>
        <taxon>Bacteria</taxon>
        <taxon>Candidatus Woykeibacteriota</taxon>
    </lineage>
</organism>
<dbReference type="InterPro" id="IPR002508">
    <property type="entry name" value="MurNAc-LAA_cat"/>
</dbReference>
<dbReference type="GO" id="GO:0030288">
    <property type="term" value="C:outer membrane-bounded periplasmic space"/>
    <property type="evidence" value="ECO:0007669"/>
    <property type="project" value="TreeGrafter"/>
</dbReference>
<dbReference type="AlphaFoldDB" id="A0A1G1WW45"/>
<dbReference type="Pfam" id="PF01520">
    <property type="entry name" value="Amidase_3"/>
    <property type="match status" value="1"/>
</dbReference>
<dbReference type="InterPro" id="IPR050695">
    <property type="entry name" value="N-acetylmuramoyl_amidase_3"/>
</dbReference>
<feature type="region of interest" description="Disordered" evidence="2">
    <location>
        <begin position="28"/>
        <end position="58"/>
    </location>
</feature>
<evidence type="ECO:0000259" key="4">
    <source>
        <dbReference type="SMART" id="SM00646"/>
    </source>
</evidence>
<keyword evidence="3" id="KW-0732">Signal</keyword>
<gene>
    <name evidence="5" type="ORF">A3A57_02825</name>
</gene>
<dbReference type="SUPFAM" id="SSF53187">
    <property type="entry name" value="Zn-dependent exopeptidases"/>
    <property type="match status" value="1"/>
</dbReference>
<dbReference type="GO" id="GO:0009253">
    <property type="term" value="P:peptidoglycan catabolic process"/>
    <property type="evidence" value="ECO:0007669"/>
    <property type="project" value="InterPro"/>
</dbReference>
<name>A0A1G1WW45_9BACT</name>
<feature type="signal peptide" evidence="3">
    <location>
        <begin position="1"/>
        <end position="20"/>
    </location>
</feature>
<dbReference type="SMART" id="SM00646">
    <property type="entry name" value="Ami_3"/>
    <property type="match status" value="1"/>
</dbReference>
<dbReference type="Gene3D" id="3.40.630.40">
    <property type="entry name" value="Zn-dependent exopeptidases"/>
    <property type="match status" value="1"/>
</dbReference>
<sequence>MKSLILAFVSLLAIPVIAFAAQPPWAGGPGNGEGESPPDNPVIVLDPGHGGSDFGSTQCPGYPEKDANLDIAFATKTTLEGAGYIAEMTRTDDYAKSNNDRYTFANSVGGHALVSIHLNGSTDHSVNGTQGFWGKKNKDEAFTNTVHQALVDSLGVSNRGVTNFPSGVLLKSNMPATLQEAVFISNTLECQLLKEGRDTGTFARQHQIAEALAQGVRNWFGK</sequence>
<dbReference type="CDD" id="cd02696">
    <property type="entry name" value="MurNAc-LAA"/>
    <property type="match status" value="1"/>
</dbReference>
<evidence type="ECO:0000256" key="1">
    <source>
        <dbReference type="ARBA" id="ARBA00022801"/>
    </source>
</evidence>
<comment type="caution">
    <text evidence="5">The sequence shown here is derived from an EMBL/GenBank/DDBJ whole genome shotgun (WGS) entry which is preliminary data.</text>
</comment>
<dbReference type="EMBL" id="MHDA01000026">
    <property type="protein sequence ID" value="OGY31801.1"/>
    <property type="molecule type" value="Genomic_DNA"/>
</dbReference>
<dbReference type="PANTHER" id="PTHR30404">
    <property type="entry name" value="N-ACETYLMURAMOYL-L-ALANINE AMIDASE"/>
    <property type="match status" value="1"/>
</dbReference>
<accession>A0A1G1WW45</accession>
<evidence type="ECO:0000313" key="5">
    <source>
        <dbReference type="EMBL" id="OGY31801.1"/>
    </source>
</evidence>
<dbReference type="Proteomes" id="UP000179279">
    <property type="component" value="Unassembled WGS sequence"/>
</dbReference>
<evidence type="ECO:0000256" key="3">
    <source>
        <dbReference type="SAM" id="SignalP"/>
    </source>
</evidence>
<keyword evidence="1" id="KW-0378">Hydrolase</keyword>
<evidence type="ECO:0000313" key="6">
    <source>
        <dbReference type="Proteomes" id="UP000179279"/>
    </source>
</evidence>
<proteinExistence type="predicted"/>
<dbReference type="PANTHER" id="PTHR30404:SF0">
    <property type="entry name" value="N-ACETYLMURAMOYL-L-ALANINE AMIDASE AMIC"/>
    <property type="match status" value="1"/>
</dbReference>